<gene>
    <name evidence="1" type="ORF">PGAL8A_00091900</name>
</gene>
<dbReference type="Gene3D" id="2.30.30.100">
    <property type="match status" value="1"/>
</dbReference>
<accession>A0A1J1GPK0</accession>
<organism evidence="1 2">
    <name type="scientific">Plasmodium gallinaceum</name>
    <dbReference type="NCBI Taxonomy" id="5849"/>
    <lineage>
        <taxon>Eukaryota</taxon>
        <taxon>Sar</taxon>
        <taxon>Alveolata</taxon>
        <taxon>Apicomplexa</taxon>
        <taxon>Aconoidasida</taxon>
        <taxon>Haemosporida</taxon>
        <taxon>Plasmodiidae</taxon>
        <taxon>Plasmodium</taxon>
        <taxon>Plasmodium (Haemamoeba)</taxon>
    </lineage>
</organism>
<dbReference type="InterPro" id="IPR010920">
    <property type="entry name" value="LSM_dom_sf"/>
</dbReference>
<protein>
    <submittedName>
        <fullName evidence="1">Uncharacterized protein</fullName>
    </submittedName>
</protein>
<dbReference type="GeneID" id="39729443"/>
<keyword evidence="2" id="KW-1185">Reference proteome</keyword>
<dbReference type="RefSeq" id="XP_028526037.1">
    <property type="nucleotide sequence ID" value="XM_028671766.1"/>
</dbReference>
<proteinExistence type="predicted"/>
<reference evidence="1" key="1">
    <citation type="submission" date="2015-04" db="EMBL/GenBank/DDBJ databases">
        <authorList>
            <consortium name="Pathogen Informatics"/>
        </authorList>
    </citation>
    <scope>NUCLEOTIDE SEQUENCE [LARGE SCALE GENOMIC DNA]</scope>
    <source>
        <strain evidence="1">8A</strain>
    </source>
</reference>
<dbReference type="VEuPathDB" id="PlasmoDB:PGAL8A_00091900"/>
<name>A0A1J1GPK0_PLAGA</name>
<evidence type="ECO:0000313" key="2">
    <source>
        <dbReference type="Proteomes" id="UP000220797"/>
    </source>
</evidence>
<dbReference type="Proteomes" id="UP000220797">
    <property type="component" value="Unassembled WGS sequence"/>
</dbReference>
<dbReference type="OrthoDB" id="368909at2759"/>
<dbReference type="SUPFAM" id="SSF50182">
    <property type="entry name" value="Sm-like ribonucleoproteins"/>
    <property type="match status" value="1"/>
</dbReference>
<comment type="caution">
    <text evidence="1">The sequence shown here is derived from an EMBL/GenBank/DDBJ whole genome shotgun (WGS) entry which is preliminary data.</text>
</comment>
<dbReference type="AlphaFoldDB" id="A0A1J1GPK0"/>
<evidence type="ECO:0000313" key="1">
    <source>
        <dbReference type="EMBL" id="CRG93215.1"/>
    </source>
</evidence>
<dbReference type="EMBL" id="CVMV01000014">
    <property type="protein sequence ID" value="CRG93215.1"/>
    <property type="molecule type" value="Genomic_DNA"/>
</dbReference>
<sequence length="110" mass="13068">MDSLLNEQDKNNLLKGIGNKKIARSLLEIIMNKCDNAYFKITIEDKREFFGSLKYVDKYFLFLTDCEEHYIGNQIYVRKCGDILIPLKIIKLIEIKKSYFDNCYEELKKI</sequence>